<evidence type="ECO:0000313" key="3">
    <source>
        <dbReference type="EMBL" id="CUB04989.1"/>
    </source>
</evidence>
<dbReference type="EMBL" id="CYHH01000001">
    <property type="protein sequence ID" value="CUB04989.1"/>
    <property type="molecule type" value="Genomic_DNA"/>
</dbReference>
<evidence type="ECO:0000313" key="4">
    <source>
        <dbReference type="Proteomes" id="UP000182108"/>
    </source>
</evidence>
<dbReference type="RefSeq" id="WP_141654640.1">
    <property type="nucleotide sequence ID" value="NZ_CYHH01000001.1"/>
</dbReference>
<proteinExistence type="predicted"/>
<dbReference type="AlphaFoldDB" id="A0A0K6IPH0"/>
<protein>
    <submittedName>
        <fullName evidence="3">Uncharacterized protein</fullName>
    </submittedName>
</protein>
<dbReference type="PROSITE" id="PS51257">
    <property type="entry name" value="PROKAR_LIPOPROTEIN"/>
    <property type="match status" value="1"/>
</dbReference>
<dbReference type="Proteomes" id="UP000182108">
    <property type="component" value="Unassembled WGS sequence"/>
</dbReference>
<feature type="chain" id="PRO_5005505782" evidence="2">
    <location>
        <begin position="23"/>
        <end position="81"/>
    </location>
</feature>
<name>A0A0K6IPH0_9PROT</name>
<evidence type="ECO:0000256" key="1">
    <source>
        <dbReference type="SAM" id="MobiDB-lite"/>
    </source>
</evidence>
<accession>A0A0K6IPH0</accession>
<gene>
    <name evidence="3" type="ORF">Ga0061068_101158</name>
</gene>
<feature type="region of interest" description="Disordered" evidence="1">
    <location>
        <begin position="32"/>
        <end position="53"/>
    </location>
</feature>
<sequence length="81" mass="8636">MRPLTLLPALLTLILLAGCASQHQNVQVVVSGNGGPEASASVRGTRKPSPPPGDYAYTYVENYDPSSGEDFLVTHRPGERN</sequence>
<organism evidence="3 4">
    <name type="scientific">Tepidiphilus thermophilus</name>
    <dbReference type="NCBI Taxonomy" id="876478"/>
    <lineage>
        <taxon>Bacteria</taxon>
        <taxon>Pseudomonadati</taxon>
        <taxon>Pseudomonadota</taxon>
        <taxon>Hydrogenophilia</taxon>
        <taxon>Hydrogenophilales</taxon>
        <taxon>Hydrogenophilaceae</taxon>
        <taxon>Tepidiphilus</taxon>
    </lineage>
</organism>
<keyword evidence="4" id="KW-1185">Reference proteome</keyword>
<reference evidence="4" key="1">
    <citation type="submission" date="2015-08" db="EMBL/GenBank/DDBJ databases">
        <authorList>
            <person name="Babu N.S."/>
            <person name="Beckwith C.J."/>
            <person name="Beseler K.G."/>
            <person name="Brison A."/>
            <person name="Carone J.V."/>
            <person name="Caskin T.P."/>
            <person name="Diamond M."/>
            <person name="Durham M.E."/>
            <person name="Foxe J.M."/>
            <person name="Go M."/>
            <person name="Henderson B.A."/>
            <person name="Jones I.B."/>
            <person name="McGettigan J.A."/>
            <person name="Micheletti S.J."/>
            <person name="Nasrallah M.E."/>
            <person name="Ortiz D."/>
            <person name="Piller C.R."/>
            <person name="Privatt S.R."/>
            <person name="Schneider S.L."/>
            <person name="Sharp S."/>
            <person name="Smith T.C."/>
            <person name="Stanton J.D."/>
            <person name="Ullery H.E."/>
            <person name="Wilson R.J."/>
            <person name="Serrano M.G."/>
            <person name="Buck G."/>
            <person name="Lee V."/>
            <person name="Wang Y."/>
            <person name="Carvalho R."/>
            <person name="Voegtly L."/>
            <person name="Shi R."/>
            <person name="Duckworth R."/>
            <person name="Johnson A."/>
            <person name="Loviza R."/>
            <person name="Walstead R."/>
            <person name="Shah Z."/>
            <person name="Kiflezghi M."/>
            <person name="Wade K."/>
            <person name="Ball S.L."/>
            <person name="Bradley K.W."/>
            <person name="Asai D.J."/>
            <person name="Bowman C.A."/>
            <person name="Russell D.A."/>
            <person name="Pope W.H."/>
            <person name="Jacobs-Sera D."/>
            <person name="Hendrix R.W."/>
            <person name="Hatfull G.F."/>
        </authorList>
    </citation>
    <scope>NUCLEOTIDE SEQUENCE [LARGE SCALE GENOMIC DNA]</scope>
    <source>
        <strain evidence="4">JCM 19170</strain>
    </source>
</reference>
<feature type="signal peptide" evidence="2">
    <location>
        <begin position="1"/>
        <end position="22"/>
    </location>
</feature>
<keyword evidence="2" id="KW-0732">Signal</keyword>
<evidence type="ECO:0000256" key="2">
    <source>
        <dbReference type="SAM" id="SignalP"/>
    </source>
</evidence>